<dbReference type="PANTHER" id="PTHR19136">
    <property type="entry name" value="MOLYBDENUM COFACTOR GUANYLYLTRANSFERASE"/>
    <property type="match status" value="1"/>
</dbReference>
<keyword evidence="1 8" id="KW-0963">Cytoplasm</keyword>
<feature type="binding site" evidence="8">
    <location>
        <begin position="10"/>
        <end position="12"/>
    </location>
    <ligand>
        <name>GTP</name>
        <dbReference type="ChEBI" id="CHEBI:37565"/>
    </ligand>
</feature>
<keyword evidence="5 8" id="KW-0460">Magnesium</keyword>
<proteinExistence type="inferred from homology"/>
<dbReference type="OrthoDB" id="9788394at2"/>
<evidence type="ECO:0000256" key="3">
    <source>
        <dbReference type="ARBA" id="ARBA00022723"/>
    </source>
</evidence>
<comment type="caution">
    <text evidence="10">The sequence shown here is derived from an EMBL/GenBank/DDBJ whole genome shotgun (WGS) entry which is preliminary data.</text>
</comment>
<dbReference type="CDD" id="cd02503">
    <property type="entry name" value="MobA"/>
    <property type="match status" value="1"/>
</dbReference>
<name>A0A4R2L7X1_9GAMM</name>
<evidence type="ECO:0000313" key="11">
    <source>
        <dbReference type="Proteomes" id="UP000295765"/>
    </source>
</evidence>
<dbReference type="Gene3D" id="3.90.550.10">
    <property type="entry name" value="Spore Coat Polysaccharide Biosynthesis Protein SpsA, Chain A"/>
    <property type="match status" value="1"/>
</dbReference>
<keyword evidence="10" id="KW-0548">Nucleotidyltransferase</keyword>
<accession>A0A4R2L7X1</accession>
<comment type="cofactor">
    <cofactor evidence="8">
        <name>Mg(2+)</name>
        <dbReference type="ChEBI" id="CHEBI:18420"/>
    </cofactor>
</comment>
<feature type="binding site" evidence="8">
    <location>
        <position position="99"/>
    </location>
    <ligand>
        <name>Mg(2+)</name>
        <dbReference type="ChEBI" id="CHEBI:18420"/>
    </ligand>
</feature>
<gene>
    <name evidence="8" type="primary">mobA</name>
    <name evidence="10" type="ORF">EV699_106163</name>
</gene>
<feature type="binding site" evidence="8">
    <location>
        <position position="23"/>
    </location>
    <ligand>
        <name>GTP</name>
        <dbReference type="ChEBI" id="CHEBI:37565"/>
    </ligand>
</feature>
<dbReference type="GO" id="GO:1902758">
    <property type="term" value="P:bis(molybdopterin guanine dinucleotide)molybdenum biosynthetic process"/>
    <property type="evidence" value="ECO:0007669"/>
    <property type="project" value="TreeGrafter"/>
</dbReference>
<evidence type="ECO:0000256" key="7">
    <source>
        <dbReference type="ARBA" id="ARBA00023150"/>
    </source>
</evidence>
<keyword evidence="3 8" id="KW-0479">Metal-binding</keyword>
<feature type="binding site" evidence="8">
    <location>
        <position position="51"/>
    </location>
    <ligand>
        <name>GTP</name>
        <dbReference type="ChEBI" id="CHEBI:37565"/>
    </ligand>
</feature>
<dbReference type="InterPro" id="IPR025877">
    <property type="entry name" value="MobA-like_NTP_Trfase"/>
</dbReference>
<keyword evidence="11" id="KW-1185">Reference proteome</keyword>
<reference evidence="10 11" key="1">
    <citation type="submission" date="2019-03" db="EMBL/GenBank/DDBJ databases">
        <title>Genomic Encyclopedia of Type Strains, Phase IV (KMG-IV): sequencing the most valuable type-strain genomes for metagenomic binning, comparative biology and taxonomic classification.</title>
        <authorList>
            <person name="Goeker M."/>
        </authorList>
    </citation>
    <scope>NUCLEOTIDE SEQUENCE [LARGE SCALE GENOMIC DNA]</scope>
    <source>
        <strain evidence="10 11">DSM 25287</strain>
    </source>
</reference>
<comment type="similarity">
    <text evidence="8">Belongs to the MobA family.</text>
</comment>
<dbReference type="InterPro" id="IPR013482">
    <property type="entry name" value="Molybde_CF_guanTrfase"/>
</dbReference>
<evidence type="ECO:0000259" key="9">
    <source>
        <dbReference type="Pfam" id="PF12804"/>
    </source>
</evidence>
<sequence length="208" mass="22292">MFPDITAVVLAGGRGLRMGGLDKGLVDVAGRPLISYTLAALAPQVGAIVINANRNAERYRTWGHPVIADASGDFDGPLAGMCAALGAITTPLLLTVPCDCPRLAPDLAARLHAALLRDDAEIAVAHDGVRTQPVFALLRRELHADLAEQLAAGERKIDRWFRSRRLAPVDFSDRPEHFVNLNSPEEKAAFEAEMDGVCGGSNHLTVDR</sequence>
<organism evidence="10 11">
    <name type="scientific">Plasticicumulans lactativorans</name>
    <dbReference type="NCBI Taxonomy" id="1133106"/>
    <lineage>
        <taxon>Bacteria</taxon>
        <taxon>Pseudomonadati</taxon>
        <taxon>Pseudomonadota</taxon>
        <taxon>Gammaproteobacteria</taxon>
        <taxon>Candidatus Competibacteraceae</taxon>
        <taxon>Plasticicumulans</taxon>
    </lineage>
</organism>
<protein>
    <recommendedName>
        <fullName evidence="8">Molybdenum cofactor guanylyltransferase</fullName>
        <shortName evidence="8">MoCo guanylyltransferase</shortName>
        <ecNumber evidence="8">2.7.7.77</ecNumber>
    </recommendedName>
    <alternativeName>
        <fullName evidence="8">GTP:molybdopterin guanylyltransferase</fullName>
    </alternativeName>
    <alternativeName>
        <fullName evidence="8">Mo-MPT guanylyltransferase</fullName>
    </alternativeName>
    <alternativeName>
        <fullName evidence="8">Molybdopterin guanylyltransferase</fullName>
    </alternativeName>
    <alternativeName>
        <fullName evidence="8">Molybdopterin-guanine dinucleotide synthase</fullName>
        <shortName evidence="8">MGD synthase</shortName>
    </alternativeName>
</protein>
<comment type="subunit">
    <text evidence="8">Monomer.</text>
</comment>
<feature type="domain" description="MobA-like NTP transferase" evidence="9">
    <location>
        <begin position="7"/>
        <end position="163"/>
    </location>
</feature>
<evidence type="ECO:0000256" key="8">
    <source>
        <dbReference type="HAMAP-Rule" id="MF_00316"/>
    </source>
</evidence>
<comment type="catalytic activity">
    <reaction evidence="8">
        <text>Mo-molybdopterin + GTP + H(+) = Mo-molybdopterin guanine dinucleotide + diphosphate</text>
        <dbReference type="Rhea" id="RHEA:34243"/>
        <dbReference type="ChEBI" id="CHEBI:15378"/>
        <dbReference type="ChEBI" id="CHEBI:33019"/>
        <dbReference type="ChEBI" id="CHEBI:37565"/>
        <dbReference type="ChEBI" id="CHEBI:71302"/>
        <dbReference type="ChEBI" id="CHEBI:71310"/>
        <dbReference type="EC" id="2.7.7.77"/>
    </reaction>
</comment>
<evidence type="ECO:0000256" key="6">
    <source>
        <dbReference type="ARBA" id="ARBA00023134"/>
    </source>
</evidence>
<dbReference type="GO" id="GO:0061603">
    <property type="term" value="F:molybdenum cofactor guanylyltransferase activity"/>
    <property type="evidence" value="ECO:0007669"/>
    <property type="project" value="UniProtKB-EC"/>
</dbReference>
<comment type="function">
    <text evidence="8">Transfers a GMP moiety from GTP to Mo-molybdopterin (Mo-MPT) cofactor (Moco or molybdenum cofactor) to form Mo-molybdopterin guanine dinucleotide (Mo-MGD) cofactor.</text>
</comment>
<keyword evidence="4 8" id="KW-0547">Nucleotide-binding</keyword>
<dbReference type="Pfam" id="PF12804">
    <property type="entry name" value="NTP_transf_3"/>
    <property type="match status" value="1"/>
</dbReference>
<dbReference type="HAMAP" id="MF_00316">
    <property type="entry name" value="MobA"/>
    <property type="match status" value="1"/>
</dbReference>
<dbReference type="GO" id="GO:0005525">
    <property type="term" value="F:GTP binding"/>
    <property type="evidence" value="ECO:0007669"/>
    <property type="project" value="UniProtKB-UniRule"/>
</dbReference>
<feature type="binding site" evidence="8">
    <location>
        <position position="99"/>
    </location>
    <ligand>
        <name>GTP</name>
        <dbReference type="ChEBI" id="CHEBI:37565"/>
    </ligand>
</feature>
<evidence type="ECO:0000256" key="5">
    <source>
        <dbReference type="ARBA" id="ARBA00022842"/>
    </source>
</evidence>
<dbReference type="InterPro" id="IPR029044">
    <property type="entry name" value="Nucleotide-diphossugar_trans"/>
</dbReference>
<keyword evidence="7 8" id="KW-0501">Molybdenum cofactor biosynthesis</keyword>
<dbReference type="GO" id="GO:0046872">
    <property type="term" value="F:metal ion binding"/>
    <property type="evidence" value="ECO:0007669"/>
    <property type="project" value="UniProtKB-KW"/>
</dbReference>
<evidence type="ECO:0000256" key="4">
    <source>
        <dbReference type="ARBA" id="ARBA00022741"/>
    </source>
</evidence>
<feature type="binding site" evidence="8">
    <location>
        <position position="69"/>
    </location>
    <ligand>
        <name>GTP</name>
        <dbReference type="ChEBI" id="CHEBI:37565"/>
    </ligand>
</feature>
<dbReference type="SUPFAM" id="SSF53448">
    <property type="entry name" value="Nucleotide-diphospho-sugar transferases"/>
    <property type="match status" value="1"/>
</dbReference>
<dbReference type="GO" id="GO:0005737">
    <property type="term" value="C:cytoplasm"/>
    <property type="evidence" value="ECO:0007669"/>
    <property type="project" value="UniProtKB-SubCell"/>
</dbReference>
<dbReference type="EMBL" id="SLWY01000006">
    <property type="protein sequence ID" value="TCO82068.1"/>
    <property type="molecule type" value="Genomic_DNA"/>
</dbReference>
<dbReference type="AlphaFoldDB" id="A0A4R2L7X1"/>
<dbReference type="EC" id="2.7.7.77" evidence="8"/>
<comment type="domain">
    <text evidence="8">The N-terminal domain determines nucleotide recognition and specific binding, while the C-terminal domain determines the specific binding to the target protein.</text>
</comment>
<comment type="subcellular location">
    <subcellularLocation>
        <location evidence="8">Cytoplasm</location>
    </subcellularLocation>
</comment>
<dbReference type="NCBIfam" id="TIGR02665">
    <property type="entry name" value="molyb_mobA"/>
    <property type="match status" value="1"/>
</dbReference>
<dbReference type="Proteomes" id="UP000295765">
    <property type="component" value="Unassembled WGS sequence"/>
</dbReference>
<dbReference type="RefSeq" id="WP_132540386.1">
    <property type="nucleotide sequence ID" value="NZ_SLWY01000006.1"/>
</dbReference>
<dbReference type="PANTHER" id="PTHR19136:SF81">
    <property type="entry name" value="MOLYBDENUM COFACTOR GUANYLYLTRANSFERASE"/>
    <property type="match status" value="1"/>
</dbReference>
<evidence type="ECO:0000313" key="10">
    <source>
        <dbReference type="EMBL" id="TCO82068.1"/>
    </source>
</evidence>
<evidence type="ECO:0000256" key="1">
    <source>
        <dbReference type="ARBA" id="ARBA00022490"/>
    </source>
</evidence>
<evidence type="ECO:0000256" key="2">
    <source>
        <dbReference type="ARBA" id="ARBA00022679"/>
    </source>
</evidence>
<keyword evidence="2 8" id="KW-0808">Transferase</keyword>
<keyword evidence="6 8" id="KW-0342">GTP-binding</keyword>